<gene>
    <name evidence="8" type="ORF">CLUMA_CG006113</name>
</gene>
<evidence type="ECO:0000313" key="9">
    <source>
        <dbReference type="Proteomes" id="UP000183832"/>
    </source>
</evidence>
<dbReference type="GO" id="GO:0030170">
    <property type="term" value="F:pyridoxal phosphate binding"/>
    <property type="evidence" value="ECO:0007669"/>
    <property type="project" value="InterPro"/>
</dbReference>
<dbReference type="Pfam" id="PF00282">
    <property type="entry name" value="Pyridoxal_deC"/>
    <property type="match status" value="1"/>
</dbReference>
<organism evidence="8 9">
    <name type="scientific">Clunio marinus</name>
    <dbReference type="NCBI Taxonomy" id="568069"/>
    <lineage>
        <taxon>Eukaryota</taxon>
        <taxon>Metazoa</taxon>
        <taxon>Ecdysozoa</taxon>
        <taxon>Arthropoda</taxon>
        <taxon>Hexapoda</taxon>
        <taxon>Insecta</taxon>
        <taxon>Pterygota</taxon>
        <taxon>Neoptera</taxon>
        <taxon>Endopterygota</taxon>
        <taxon>Diptera</taxon>
        <taxon>Nematocera</taxon>
        <taxon>Chironomoidea</taxon>
        <taxon>Chironomidae</taxon>
        <taxon>Clunio</taxon>
    </lineage>
</organism>
<feature type="non-terminal residue" evidence="8">
    <location>
        <position position="482"/>
    </location>
</feature>
<keyword evidence="9" id="KW-1185">Reference proteome</keyword>
<evidence type="ECO:0000256" key="6">
    <source>
        <dbReference type="PIRSR" id="PIRSR602129-50"/>
    </source>
</evidence>
<dbReference type="InterPro" id="IPR015424">
    <property type="entry name" value="PyrdxlP-dep_Trfase"/>
</dbReference>
<evidence type="ECO:0000256" key="7">
    <source>
        <dbReference type="RuleBase" id="RU000382"/>
    </source>
</evidence>
<comment type="similarity">
    <text evidence="2 7">Belongs to the group II decarboxylase family.</text>
</comment>
<keyword evidence="4 6" id="KW-0663">Pyridoxal phosphate</keyword>
<dbReference type="STRING" id="568069.A0A1J1HZ02"/>
<dbReference type="GO" id="GO:0016831">
    <property type="term" value="F:carboxy-lyase activity"/>
    <property type="evidence" value="ECO:0007669"/>
    <property type="project" value="UniProtKB-KW"/>
</dbReference>
<dbReference type="EMBL" id="CVRI01000031">
    <property type="protein sequence ID" value="CRK92556.1"/>
    <property type="molecule type" value="Genomic_DNA"/>
</dbReference>
<keyword evidence="5 7" id="KW-0456">Lyase</keyword>
<evidence type="ECO:0000256" key="1">
    <source>
        <dbReference type="ARBA" id="ARBA00001933"/>
    </source>
</evidence>
<dbReference type="Proteomes" id="UP000183832">
    <property type="component" value="Unassembled WGS sequence"/>
</dbReference>
<dbReference type="PANTHER" id="PTHR45677">
    <property type="entry name" value="GLUTAMATE DECARBOXYLASE-RELATED"/>
    <property type="match status" value="1"/>
</dbReference>
<protein>
    <submittedName>
        <fullName evidence="8">CLUMA_CG006113, isoform A</fullName>
    </submittedName>
</protein>
<evidence type="ECO:0000256" key="3">
    <source>
        <dbReference type="ARBA" id="ARBA00022793"/>
    </source>
</evidence>
<dbReference type="GO" id="GO:0019752">
    <property type="term" value="P:carboxylic acid metabolic process"/>
    <property type="evidence" value="ECO:0007669"/>
    <property type="project" value="InterPro"/>
</dbReference>
<reference evidence="8 9" key="1">
    <citation type="submission" date="2015-04" db="EMBL/GenBank/DDBJ databases">
        <authorList>
            <person name="Syromyatnikov M.Y."/>
            <person name="Popov V.N."/>
        </authorList>
    </citation>
    <scope>NUCLEOTIDE SEQUENCE [LARGE SCALE GENOMIC DNA]</scope>
</reference>
<name>A0A1J1HZ02_9DIPT</name>
<dbReference type="Gene3D" id="3.40.640.10">
    <property type="entry name" value="Type I PLP-dependent aspartate aminotransferase-like (Major domain)"/>
    <property type="match status" value="1"/>
</dbReference>
<sequence length="482" mass="54883">MSNPLEFLRKVFDILESENVFVTHSDELKSVVDFKHPHEMEVIIVYKSLALFVFDTSTPLLNFSLSDNNEPNDDVEIENLCREVIKLSVKTNNRNCHNQLFGGLDFYGLAAEWITNALNTSQYTFEMAPAFTLIEKEVLEISHKLFGFKDGDGILCPGGSSSIMYAINAGRFSKFPESKVEGNPSGLVMFTSHDSHYALIKGACFLGIGKKNLMFVKTNERGQMIIEDLEKQINEAIKANLKPFFVNATCGSTVLGAFDDLRKIADVCERYNLWLHADACLGGSAILSKQRRILLQGIERAHSLSWNPHKTMGVPLQCSIFLVNQKGLLHECNSSSANYLFQQDKFYDTSYDSGDKSLSCGRKIDAFKFWLMWKKRGLSGFENLVENAFEMAAYLVGEIKRRKGFELLLPSFQYTNVCFFYIPRNMRENESRDQKWWDIISNITTLIKKRMMINGNLMVGYSPLKHKNIGNFFRMVVTCHPP</sequence>
<dbReference type="GO" id="GO:0005737">
    <property type="term" value="C:cytoplasm"/>
    <property type="evidence" value="ECO:0007669"/>
    <property type="project" value="TreeGrafter"/>
</dbReference>
<dbReference type="PANTHER" id="PTHR45677:SF13">
    <property type="entry name" value="LP10922P"/>
    <property type="match status" value="1"/>
</dbReference>
<evidence type="ECO:0000256" key="2">
    <source>
        <dbReference type="ARBA" id="ARBA00009533"/>
    </source>
</evidence>
<accession>A0A1J1HZ02</accession>
<dbReference type="OrthoDB" id="392571at2759"/>
<dbReference type="AlphaFoldDB" id="A0A1J1HZ02"/>
<proteinExistence type="inferred from homology"/>
<evidence type="ECO:0000256" key="4">
    <source>
        <dbReference type="ARBA" id="ARBA00022898"/>
    </source>
</evidence>
<dbReference type="SUPFAM" id="SSF53383">
    <property type="entry name" value="PLP-dependent transferases"/>
    <property type="match status" value="1"/>
</dbReference>
<evidence type="ECO:0000256" key="5">
    <source>
        <dbReference type="ARBA" id="ARBA00023239"/>
    </source>
</evidence>
<dbReference type="InterPro" id="IPR002129">
    <property type="entry name" value="PyrdxlP-dep_de-COase"/>
</dbReference>
<dbReference type="Gene3D" id="3.90.1150.170">
    <property type="match status" value="1"/>
</dbReference>
<keyword evidence="3" id="KW-0210">Decarboxylase</keyword>
<dbReference type="InterPro" id="IPR015421">
    <property type="entry name" value="PyrdxlP-dep_Trfase_major"/>
</dbReference>
<feature type="modified residue" description="N6-(pyridoxal phosphate)lysine" evidence="6">
    <location>
        <position position="310"/>
    </location>
</feature>
<comment type="cofactor">
    <cofactor evidence="1 6 7">
        <name>pyridoxal 5'-phosphate</name>
        <dbReference type="ChEBI" id="CHEBI:597326"/>
    </cofactor>
</comment>
<evidence type="ECO:0000313" key="8">
    <source>
        <dbReference type="EMBL" id="CRK92556.1"/>
    </source>
</evidence>